<evidence type="ECO:0000256" key="1">
    <source>
        <dbReference type="SAM" id="MobiDB-lite"/>
    </source>
</evidence>
<feature type="compositionally biased region" description="Basic and acidic residues" evidence="1">
    <location>
        <begin position="101"/>
        <end position="113"/>
    </location>
</feature>
<comment type="caution">
    <text evidence="2">The sequence shown here is derived from an EMBL/GenBank/DDBJ whole genome shotgun (WGS) entry which is preliminary data.</text>
</comment>
<accession>A0A478FP71</accession>
<dbReference type="RefSeq" id="WP_216082688.1">
    <property type="nucleotide sequence ID" value="NZ_CACTIB010000004.1"/>
</dbReference>
<feature type="compositionally biased region" description="Basic and acidic residues" evidence="1">
    <location>
        <begin position="132"/>
        <end position="144"/>
    </location>
</feature>
<feature type="compositionally biased region" description="Polar residues" evidence="1">
    <location>
        <begin position="61"/>
        <end position="84"/>
    </location>
</feature>
<proteinExistence type="predicted"/>
<name>A0A478FP71_9MOLU</name>
<feature type="compositionally biased region" description="Polar residues" evidence="1">
    <location>
        <begin position="45"/>
        <end position="54"/>
    </location>
</feature>
<sequence length="152" mass="15649">MASSGTLAAAGVLGAGAIGATSVGTYYAINKPGVEAEPTAVISEGSDQPSNSVTREGAEQLPSNENTNVDEGGDSAQNEKQVTQEQREESFLDPSSLETPKVIEEPGAEKDGEGLSTVASSTSVRVEVNAEADQKPDGETRAESSKLVISFF</sequence>
<reference evidence="2 3" key="1">
    <citation type="submission" date="2019-01" db="EMBL/GenBank/DDBJ databases">
        <title>Draft genome sequences of Candidatus Mycoplasma haemohominis SWG34-3 identified from a patient with pyrexia, anemia and liver dysfunction.</title>
        <authorList>
            <person name="Sekizuka T."/>
            <person name="Hattori N."/>
            <person name="Katano H."/>
            <person name="Takuma T."/>
            <person name="Ito T."/>
            <person name="Arai N."/>
            <person name="Yanai R."/>
            <person name="Ishii S."/>
            <person name="Miura Y."/>
            <person name="Tokunaga T."/>
            <person name="Watanabe H."/>
            <person name="Nomura N."/>
            <person name="Eguchi J."/>
            <person name="Arai T."/>
            <person name="Hasegawa H."/>
            <person name="Nakamaki T."/>
            <person name="Wakita T."/>
            <person name="Niki Y."/>
            <person name="Kuroda M."/>
        </authorList>
    </citation>
    <scope>NUCLEOTIDE SEQUENCE [LARGE SCALE GENOMIC DNA]</scope>
    <source>
        <strain evidence="2">SWG34-3</strain>
    </source>
</reference>
<feature type="region of interest" description="Disordered" evidence="1">
    <location>
        <begin position="38"/>
        <end position="152"/>
    </location>
</feature>
<dbReference type="AlphaFoldDB" id="A0A478FP71"/>
<protein>
    <submittedName>
        <fullName evidence="2">Uncharacterized protein</fullName>
    </submittedName>
</protein>
<organism evidence="2 3">
    <name type="scientific">Candidatus Mycoplasma haematohominis</name>
    <dbReference type="NCBI Taxonomy" id="1494318"/>
    <lineage>
        <taxon>Bacteria</taxon>
        <taxon>Bacillati</taxon>
        <taxon>Mycoplasmatota</taxon>
        <taxon>Mollicutes</taxon>
        <taxon>Mycoplasmataceae</taxon>
        <taxon>Mycoplasma</taxon>
    </lineage>
</organism>
<evidence type="ECO:0000313" key="2">
    <source>
        <dbReference type="EMBL" id="GCE63093.1"/>
    </source>
</evidence>
<dbReference type="EMBL" id="BIMN01000001">
    <property type="protein sequence ID" value="GCE63093.1"/>
    <property type="molecule type" value="Genomic_DNA"/>
</dbReference>
<evidence type="ECO:0000313" key="3">
    <source>
        <dbReference type="Proteomes" id="UP000324831"/>
    </source>
</evidence>
<gene>
    <name evidence="2" type="ORF">MHSWG343_00710</name>
</gene>
<dbReference type="Proteomes" id="UP000324831">
    <property type="component" value="Unassembled WGS sequence"/>
</dbReference>